<dbReference type="GO" id="GO:0140359">
    <property type="term" value="F:ABC-type transporter activity"/>
    <property type="evidence" value="ECO:0007669"/>
    <property type="project" value="InterPro"/>
</dbReference>
<sequence length="658" mass="72325">MDQTIRHNIVGNLAFDEKWYDFSVSVCCLQDDLERFPEGDRKKAGSNGASLSGGQRQRVALARAIYSKLPMVIMDNVTSGFDARTARSVSTLLFDPDGYFRKAGIAVVLATHNRHILSQMDSIIVLNEGRVVDSETDSDMETPARRSGSWSVYGYYCRSAGNVPLIFWASFTIIGAVATNYAPLWIQKWTEDNKARPNQDLGLYLGVYAMLFGVSTAATAGECWVFFIRIINNTALKLHSDLLEATLRAPFHFFQATDVGVIANRFSQDMDLIDMTLPSQAIQFTTGAVSCAVQLIIICILGKYLAATIPALVGALVVIQRYYLRTSRQVRLIDIEAKAPLYKLFIETIQGVSSIRAFRWGRAFCRDNSEILNQSQKPYYMLLCVQQWLALVLDLVVGALAVIIVALAMSLNGNISAGGLGASLVLILQFNSLLTQSVQAWTKLETSIGAVARVQQFLRVTPAEPDGASPPTYWPNRGELQFHKLTASYSASCRSSPVLKNLSLTVQAGERLAICGTSGSGKSSLIMAALLMEPFFLPGTIDSSGGLDGDLTASEWSHGERQLLCLARAMLVPSKVLILDEAAGSVDEKTEAIMQEILDSDFQGRTLISVLHRLTYIRRFDRVAVLENGELIECDTPGRLLSRDSAFARLYRAHTGQH</sequence>
<feature type="transmembrane region" description="Helical" evidence="9">
    <location>
        <begin position="206"/>
        <end position="228"/>
    </location>
</feature>
<dbReference type="FunFam" id="1.20.1560.10:FF:000066">
    <property type="entry name" value="ABC multidrug transporter (Eurofung)"/>
    <property type="match status" value="1"/>
</dbReference>
<protein>
    <submittedName>
        <fullName evidence="12">ABC transporter transmembrane domain-containing protein</fullName>
    </submittedName>
</protein>
<keyword evidence="8 9" id="KW-0472">Membrane</keyword>
<evidence type="ECO:0000313" key="12">
    <source>
        <dbReference type="EMBL" id="KAH0964740.1"/>
    </source>
</evidence>
<dbReference type="InterPro" id="IPR027417">
    <property type="entry name" value="P-loop_NTPase"/>
</dbReference>
<dbReference type="GeneID" id="68354297"/>
<dbReference type="SMART" id="SM00382">
    <property type="entry name" value="AAA"/>
    <property type="match status" value="1"/>
</dbReference>
<dbReference type="GO" id="GO:0016887">
    <property type="term" value="F:ATP hydrolysis activity"/>
    <property type="evidence" value="ECO:0007669"/>
    <property type="project" value="InterPro"/>
</dbReference>
<evidence type="ECO:0000313" key="13">
    <source>
        <dbReference type="Proteomes" id="UP000824596"/>
    </source>
</evidence>
<organism evidence="12 13">
    <name type="scientific">Hirsutella rhossiliensis</name>
    <dbReference type="NCBI Taxonomy" id="111463"/>
    <lineage>
        <taxon>Eukaryota</taxon>
        <taxon>Fungi</taxon>
        <taxon>Dikarya</taxon>
        <taxon>Ascomycota</taxon>
        <taxon>Pezizomycotina</taxon>
        <taxon>Sordariomycetes</taxon>
        <taxon>Hypocreomycetidae</taxon>
        <taxon>Hypocreales</taxon>
        <taxon>Ophiocordycipitaceae</taxon>
        <taxon>Hirsutella</taxon>
    </lineage>
</organism>
<keyword evidence="4 9" id="KW-0812">Transmembrane</keyword>
<evidence type="ECO:0000256" key="3">
    <source>
        <dbReference type="ARBA" id="ARBA00022475"/>
    </source>
</evidence>
<dbReference type="Pfam" id="PF00664">
    <property type="entry name" value="ABC_membrane"/>
    <property type="match status" value="1"/>
</dbReference>
<feature type="transmembrane region" description="Helical" evidence="9">
    <location>
        <begin position="388"/>
        <end position="409"/>
    </location>
</feature>
<keyword evidence="7 9" id="KW-1133">Transmembrane helix</keyword>
<reference evidence="12" key="1">
    <citation type="submission" date="2021-09" db="EMBL/GenBank/DDBJ databases">
        <title>A high-quality genome of the endoparasitic fungus Hirsutella rhossiliensis with a comparison of Hirsutella genomes reveals transposable elements contributing to genome size variation.</title>
        <authorList>
            <person name="Lin R."/>
            <person name="Jiao Y."/>
            <person name="Sun X."/>
            <person name="Ling J."/>
            <person name="Xie B."/>
            <person name="Cheng X."/>
        </authorList>
    </citation>
    <scope>NUCLEOTIDE SEQUENCE</scope>
    <source>
        <strain evidence="12">HR02</strain>
    </source>
</reference>
<evidence type="ECO:0000259" key="11">
    <source>
        <dbReference type="PROSITE" id="PS50929"/>
    </source>
</evidence>
<dbReference type="InterPro" id="IPR036640">
    <property type="entry name" value="ABC1_TM_sf"/>
</dbReference>
<name>A0A9P8N0S0_9HYPO</name>
<dbReference type="Gene3D" id="3.40.50.300">
    <property type="entry name" value="P-loop containing nucleotide triphosphate hydrolases"/>
    <property type="match status" value="3"/>
</dbReference>
<evidence type="ECO:0000256" key="9">
    <source>
        <dbReference type="SAM" id="Phobius"/>
    </source>
</evidence>
<keyword evidence="5" id="KW-0547">Nucleotide-binding</keyword>
<dbReference type="Pfam" id="PF00005">
    <property type="entry name" value="ABC_tran"/>
    <property type="match status" value="2"/>
</dbReference>
<dbReference type="InterPro" id="IPR003439">
    <property type="entry name" value="ABC_transporter-like_ATP-bd"/>
</dbReference>
<feature type="transmembrane region" description="Helical" evidence="9">
    <location>
        <begin position="415"/>
        <end position="434"/>
    </location>
</feature>
<evidence type="ECO:0000259" key="10">
    <source>
        <dbReference type="PROSITE" id="PS50893"/>
    </source>
</evidence>
<dbReference type="AlphaFoldDB" id="A0A9P8N0S0"/>
<dbReference type="Gene3D" id="1.20.1560.10">
    <property type="entry name" value="ABC transporter type 1, transmembrane domain"/>
    <property type="match status" value="1"/>
</dbReference>
<dbReference type="Proteomes" id="UP000824596">
    <property type="component" value="Unassembled WGS sequence"/>
</dbReference>
<dbReference type="EMBL" id="JAIZPD010000004">
    <property type="protein sequence ID" value="KAH0964740.1"/>
    <property type="molecule type" value="Genomic_DNA"/>
</dbReference>
<evidence type="ECO:0000256" key="4">
    <source>
        <dbReference type="ARBA" id="ARBA00022692"/>
    </source>
</evidence>
<dbReference type="SUPFAM" id="SSF90123">
    <property type="entry name" value="ABC transporter transmembrane region"/>
    <property type="match status" value="1"/>
</dbReference>
<feature type="transmembrane region" description="Helical" evidence="9">
    <location>
        <begin position="281"/>
        <end position="298"/>
    </location>
</feature>
<keyword evidence="13" id="KW-1185">Reference proteome</keyword>
<comment type="subcellular location">
    <subcellularLocation>
        <location evidence="1">Cell membrane</location>
        <topology evidence="1">Multi-pass membrane protein</topology>
    </subcellularLocation>
</comment>
<evidence type="ECO:0000256" key="1">
    <source>
        <dbReference type="ARBA" id="ARBA00004651"/>
    </source>
</evidence>
<feature type="domain" description="ABC transporter" evidence="10">
    <location>
        <begin position="480"/>
        <end position="653"/>
    </location>
</feature>
<evidence type="ECO:0000256" key="5">
    <source>
        <dbReference type="ARBA" id="ARBA00022741"/>
    </source>
</evidence>
<comment type="caution">
    <text evidence="12">The sequence shown here is derived from an EMBL/GenBank/DDBJ whole genome shotgun (WGS) entry which is preliminary data.</text>
</comment>
<proteinExistence type="predicted"/>
<dbReference type="InterPro" id="IPR050173">
    <property type="entry name" value="ABC_transporter_C-like"/>
</dbReference>
<dbReference type="InterPro" id="IPR003593">
    <property type="entry name" value="AAA+_ATPase"/>
</dbReference>
<dbReference type="PROSITE" id="PS50893">
    <property type="entry name" value="ABC_TRANSPORTER_2"/>
    <property type="match status" value="1"/>
</dbReference>
<dbReference type="PANTHER" id="PTHR24223:SF404">
    <property type="entry name" value="ABC MULTIDRUG TRANSPORTER (EUROFUNG)-RELATED"/>
    <property type="match status" value="1"/>
</dbReference>
<dbReference type="OrthoDB" id="6500128at2759"/>
<evidence type="ECO:0000256" key="8">
    <source>
        <dbReference type="ARBA" id="ARBA00023136"/>
    </source>
</evidence>
<evidence type="ECO:0000256" key="6">
    <source>
        <dbReference type="ARBA" id="ARBA00022840"/>
    </source>
</evidence>
<dbReference type="InterPro" id="IPR044726">
    <property type="entry name" value="ABCC_6TM_D2"/>
</dbReference>
<dbReference type="RefSeq" id="XP_044722253.1">
    <property type="nucleotide sequence ID" value="XM_044863639.1"/>
</dbReference>
<evidence type="ECO:0000256" key="2">
    <source>
        <dbReference type="ARBA" id="ARBA00022448"/>
    </source>
</evidence>
<dbReference type="GO" id="GO:0005886">
    <property type="term" value="C:plasma membrane"/>
    <property type="evidence" value="ECO:0007669"/>
    <property type="project" value="UniProtKB-SubCell"/>
</dbReference>
<keyword evidence="2" id="KW-0813">Transport</keyword>
<dbReference type="GO" id="GO:0005524">
    <property type="term" value="F:ATP binding"/>
    <property type="evidence" value="ECO:0007669"/>
    <property type="project" value="UniProtKB-KW"/>
</dbReference>
<feature type="transmembrane region" description="Helical" evidence="9">
    <location>
        <begin position="165"/>
        <end position="186"/>
    </location>
</feature>
<feature type="domain" description="ABC transmembrane type-1" evidence="11">
    <location>
        <begin position="171"/>
        <end position="446"/>
    </location>
</feature>
<keyword evidence="6" id="KW-0067">ATP-binding</keyword>
<dbReference type="CDD" id="cd18580">
    <property type="entry name" value="ABC_6TM_ABCC_D2"/>
    <property type="match status" value="1"/>
</dbReference>
<gene>
    <name evidence="12" type="ORF">HRG_05168</name>
</gene>
<keyword evidence="3" id="KW-1003">Cell membrane</keyword>
<dbReference type="PANTHER" id="PTHR24223">
    <property type="entry name" value="ATP-BINDING CASSETTE SUB-FAMILY C"/>
    <property type="match status" value="1"/>
</dbReference>
<evidence type="ECO:0000256" key="7">
    <source>
        <dbReference type="ARBA" id="ARBA00022989"/>
    </source>
</evidence>
<dbReference type="SUPFAM" id="SSF52540">
    <property type="entry name" value="P-loop containing nucleoside triphosphate hydrolases"/>
    <property type="match status" value="2"/>
</dbReference>
<feature type="transmembrane region" description="Helical" evidence="9">
    <location>
        <begin position="304"/>
        <end position="324"/>
    </location>
</feature>
<accession>A0A9P8N0S0</accession>
<dbReference type="InterPro" id="IPR011527">
    <property type="entry name" value="ABC1_TM_dom"/>
</dbReference>
<dbReference type="PROSITE" id="PS50929">
    <property type="entry name" value="ABC_TM1F"/>
    <property type="match status" value="1"/>
</dbReference>